<dbReference type="EMBL" id="JAMYWD010000007">
    <property type="protein sequence ID" value="KAJ4964759.1"/>
    <property type="molecule type" value="Genomic_DNA"/>
</dbReference>
<dbReference type="InterPro" id="IPR012677">
    <property type="entry name" value="Nucleotide-bd_a/b_plait_sf"/>
</dbReference>
<keyword evidence="1 2" id="KW-0694">RNA-binding</keyword>
<gene>
    <name evidence="5" type="ORF">NE237_016608</name>
</gene>
<feature type="region of interest" description="Disordered" evidence="3">
    <location>
        <begin position="261"/>
        <end position="296"/>
    </location>
</feature>
<feature type="region of interest" description="Disordered" evidence="3">
    <location>
        <begin position="92"/>
        <end position="117"/>
    </location>
</feature>
<dbReference type="PROSITE" id="PS50102">
    <property type="entry name" value="RRM"/>
    <property type="match status" value="1"/>
</dbReference>
<feature type="compositionally biased region" description="Low complexity" evidence="3">
    <location>
        <begin position="262"/>
        <end position="279"/>
    </location>
</feature>
<dbReference type="Proteomes" id="UP001141806">
    <property type="component" value="Unassembled WGS sequence"/>
</dbReference>
<dbReference type="AlphaFoldDB" id="A0A9Q0K5N4"/>
<proteinExistence type="predicted"/>
<dbReference type="Pfam" id="PF00076">
    <property type="entry name" value="RRM_1"/>
    <property type="match status" value="1"/>
</dbReference>
<feature type="domain" description="RRM" evidence="4">
    <location>
        <begin position="16"/>
        <end position="93"/>
    </location>
</feature>
<evidence type="ECO:0000259" key="4">
    <source>
        <dbReference type="PROSITE" id="PS50102"/>
    </source>
</evidence>
<evidence type="ECO:0000313" key="6">
    <source>
        <dbReference type="Proteomes" id="UP001141806"/>
    </source>
</evidence>
<comment type="caution">
    <text evidence="5">The sequence shown here is derived from an EMBL/GenBank/DDBJ whole genome shotgun (WGS) entry which is preliminary data.</text>
</comment>
<accession>A0A9Q0K5N4</accession>
<dbReference type="CDD" id="cd12384">
    <property type="entry name" value="RRM_RBM24_RBM38_like"/>
    <property type="match status" value="1"/>
</dbReference>
<dbReference type="GO" id="GO:0003723">
    <property type="term" value="F:RNA binding"/>
    <property type="evidence" value="ECO:0007669"/>
    <property type="project" value="UniProtKB-UniRule"/>
</dbReference>
<keyword evidence="6" id="KW-1185">Reference proteome</keyword>
<reference evidence="5" key="1">
    <citation type="journal article" date="2023" name="Plant J.">
        <title>The genome of the king protea, Protea cynaroides.</title>
        <authorList>
            <person name="Chang J."/>
            <person name="Duong T.A."/>
            <person name="Schoeman C."/>
            <person name="Ma X."/>
            <person name="Roodt D."/>
            <person name="Barker N."/>
            <person name="Li Z."/>
            <person name="Van de Peer Y."/>
            <person name="Mizrachi E."/>
        </authorList>
    </citation>
    <scope>NUCLEOTIDE SEQUENCE</scope>
    <source>
        <tissue evidence="5">Young leaves</tissue>
    </source>
</reference>
<dbReference type="InterPro" id="IPR035979">
    <property type="entry name" value="RBD_domain_sf"/>
</dbReference>
<evidence type="ECO:0000256" key="3">
    <source>
        <dbReference type="SAM" id="MobiDB-lite"/>
    </source>
</evidence>
<dbReference type="Gene3D" id="3.30.70.330">
    <property type="match status" value="1"/>
</dbReference>
<dbReference type="PANTHER" id="PTHR11176:SF23">
    <property type="entry name" value="RNA-BINDING (RRM_RBD_RNP MOTIFS) FAMILY PROTEIN"/>
    <property type="match status" value="1"/>
</dbReference>
<protein>
    <recommendedName>
        <fullName evidence="4">RRM domain-containing protein</fullName>
    </recommendedName>
</protein>
<dbReference type="InterPro" id="IPR000504">
    <property type="entry name" value="RRM_dom"/>
</dbReference>
<evidence type="ECO:0000256" key="1">
    <source>
        <dbReference type="ARBA" id="ARBA00022884"/>
    </source>
</evidence>
<dbReference type="PANTHER" id="PTHR11176">
    <property type="entry name" value="BOULE-RELATED"/>
    <property type="match status" value="1"/>
</dbReference>
<dbReference type="SUPFAM" id="SSF54928">
    <property type="entry name" value="RNA-binding domain, RBD"/>
    <property type="match status" value="1"/>
</dbReference>
<dbReference type="FunFam" id="3.30.70.330:FF:000388">
    <property type="entry name" value="RNA-binding protein 24-B isoform X1"/>
    <property type="match status" value="1"/>
</dbReference>
<dbReference type="SMART" id="SM00360">
    <property type="entry name" value="RRM"/>
    <property type="match status" value="1"/>
</dbReference>
<name>A0A9Q0K5N4_9MAGN</name>
<organism evidence="5 6">
    <name type="scientific">Protea cynaroides</name>
    <dbReference type="NCBI Taxonomy" id="273540"/>
    <lineage>
        <taxon>Eukaryota</taxon>
        <taxon>Viridiplantae</taxon>
        <taxon>Streptophyta</taxon>
        <taxon>Embryophyta</taxon>
        <taxon>Tracheophyta</taxon>
        <taxon>Spermatophyta</taxon>
        <taxon>Magnoliopsida</taxon>
        <taxon>Proteales</taxon>
        <taxon>Proteaceae</taxon>
        <taxon>Protea</taxon>
    </lineage>
</organism>
<dbReference type="OrthoDB" id="439808at2759"/>
<sequence>MAFQQYRSPFGDTTYTKVFVGGLAWETQTEEMQRYFQQFGDILEAVIITDKNTGRSKGYGFVTYRDPESARRACVDPNPVIDGRRANCNIASFGRPRTSSPRGRNQGQGGTPHRGVIPMGATSYSRVAGPLLSSPPPPAHPLPTPQVVYPPPYGYTTYTPDYGYTQTMYSPHLQAQYYHQMYGTSTSSMGLGGSSYYYGYALPAATAASAPRLTFSALQSQRTLGSSYFRLPTIATTTTHGEESVTTFPLQLTSTYRPFLPSSSVSASQTNQQQSSATAGLEADSSEVEDAPEKSS</sequence>
<evidence type="ECO:0000313" key="5">
    <source>
        <dbReference type="EMBL" id="KAJ4964759.1"/>
    </source>
</evidence>
<evidence type="ECO:0000256" key="2">
    <source>
        <dbReference type="PROSITE-ProRule" id="PRU00176"/>
    </source>
</evidence>